<sequence length="184" mass="20254">MFSDSSCLQKNQYGQRIQRLSKTSFVKSHVVWALAYPTTLQNRTASGQPKGSLLKGSAALSAQQYTVGSVGKLSDRAVMYLVVAICNELAGRVQDGQSQRFKGTLRPVSFTTPSARIDWDPANEELPAAMWTLLGAEVHHLKLPMISITVDKMAELDKLRGHLSDTVNYIESIDFDRIPLSASI</sequence>
<keyword evidence="2" id="KW-1185">Reference proteome</keyword>
<dbReference type="Proteomes" id="UP001491310">
    <property type="component" value="Unassembled WGS sequence"/>
</dbReference>
<accession>A0ABR2YDJ4</accession>
<comment type="caution">
    <text evidence="1">The sequence shown here is derived from an EMBL/GenBank/DDBJ whole genome shotgun (WGS) entry which is preliminary data.</text>
</comment>
<protein>
    <submittedName>
        <fullName evidence="1">Uncharacterized protein</fullName>
    </submittedName>
</protein>
<evidence type="ECO:0000313" key="2">
    <source>
        <dbReference type="Proteomes" id="UP001491310"/>
    </source>
</evidence>
<name>A0ABR2YDJ4_9CHLO</name>
<evidence type="ECO:0000313" key="1">
    <source>
        <dbReference type="EMBL" id="KAK9903298.1"/>
    </source>
</evidence>
<proteinExistence type="predicted"/>
<organism evidence="1 2">
    <name type="scientific">Coccomyxa subellipsoidea</name>
    <dbReference type="NCBI Taxonomy" id="248742"/>
    <lineage>
        <taxon>Eukaryota</taxon>
        <taxon>Viridiplantae</taxon>
        <taxon>Chlorophyta</taxon>
        <taxon>core chlorophytes</taxon>
        <taxon>Trebouxiophyceae</taxon>
        <taxon>Trebouxiophyceae incertae sedis</taxon>
        <taxon>Coccomyxaceae</taxon>
        <taxon>Coccomyxa</taxon>
    </lineage>
</organism>
<reference evidence="1 2" key="1">
    <citation type="journal article" date="2024" name="Nat. Commun.">
        <title>Phylogenomics reveals the evolutionary origins of lichenization in chlorophyte algae.</title>
        <authorList>
            <person name="Puginier C."/>
            <person name="Libourel C."/>
            <person name="Otte J."/>
            <person name="Skaloud P."/>
            <person name="Haon M."/>
            <person name="Grisel S."/>
            <person name="Petersen M."/>
            <person name="Berrin J.G."/>
            <person name="Delaux P.M."/>
            <person name="Dal Grande F."/>
            <person name="Keller J."/>
        </authorList>
    </citation>
    <scope>NUCLEOTIDE SEQUENCE [LARGE SCALE GENOMIC DNA]</scope>
    <source>
        <strain evidence="1 2">SAG 216-7</strain>
    </source>
</reference>
<dbReference type="EMBL" id="JALJOT010000014">
    <property type="protein sequence ID" value="KAK9903298.1"/>
    <property type="molecule type" value="Genomic_DNA"/>
</dbReference>
<gene>
    <name evidence="1" type="ORF">WJX75_002174</name>
</gene>